<organism evidence="2 3">
    <name type="scientific">Lojkania enalia</name>
    <dbReference type="NCBI Taxonomy" id="147567"/>
    <lineage>
        <taxon>Eukaryota</taxon>
        <taxon>Fungi</taxon>
        <taxon>Dikarya</taxon>
        <taxon>Ascomycota</taxon>
        <taxon>Pezizomycotina</taxon>
        <taxon>Dothideomycetes</taxon>
        <taxon>Pleosporomycetidae</taxon>
        <taxon>Pleosporales</taxon>
        <taxon>Pleosporales incertae sedis</taxon>
        <taxon>Lojkania</taxon>
    </lineage>
</organism>
<sequence length="309" mass="34085">MPLGRPILVSPRSSTGDPRTAIFHSNPTTRPLPYKHIPSPAKPSIHNISSDSDLSYFNALANGSNPFERSIVLGATLALHIFRGTDTHLLPVAERLTIGPASGAPYYSARATPSTLCGYECNSLIVARRHPLSLVSRNVCEAEIRPRLNLFATGIVEIGRVSRFVYGEKSLTREDYLLTWTNGTTGPLDGCWSLWQAGRAVAHFYEEKAFKGLDEDPGQGIIRASSSSRGTEPQDFKNPRTIETDLAYVDFETRVPTFVSSSSQGHMLMDVIVGALFMLLTVATRKEALVRQQEDVVWQHRGSPPPYFK</sequence>
<dbReference type="Proteomes" id="UP000800093">
    <property type="component" value="Unassembled WGS sequence"/>
</dbReference>
<feature type="compositionally biased region" description="Polar residues" evidence="1">
    <location>
        <begin position="11"/>
        <end position="29"/>
    </location>
</feature>
<accession>A0A9P4K1E1</accession>
<dbReference type="AlphaFoldDB" id="A0A9P4K1E1"/>
<reference evidence="3" key="1">
    <citation type="journal article" date="2020" name="Stud. Mycol.">
        <title>101 Dothideomycetes genomes: A test case for predicting lifestyles and emergence of pathogens.</title>
        <authorList>
            <person name="Haridas S."/>
            <person name="Albert R."/>
            <person name="Binder M."/>
            <person name="Bloem J."/>
            <person name="LaButti K."/>
            <person name="Salamov A."/>
            <person name="Andreopoulos B."/>
            <person name="Baker S."/>
            <person name="Barry K."/>
            <person name="Bills G."/>
            <person name="Bluhm B."/>
            <person name="Cannon C."/>
            <person name="Castanera R."/>
            <person name="Culley D."/>
            <person name="Daum C."/>
            <person name="Ezra D."/>
            <person name="Gonzalez J."/>
            <person name="Henrissat B."/>
            <person name="Kuo A."/>
            <person name="Liang C."/>
            <person name="Lipzen A."/>
            <person name="Lutzoni F."/>
            <person name="Magnuson J."/>
            <person name="Mondo S."/>
            <person name="Nolan M."/>
            <person name="Ohm R."/>
            <person name="Pangilinan J."/>
            <person name="Park H.-J."/>
            <person name="Ramirez L."/>
            <person name="Alfaro M."/>
            <person name="Sun H."/>
            <person name="Tritt A."/>
            <person name="Yoshinaga Y."/>
            <person name="Zwiers L.-H."/>
            <person name="Turgeon B."/>
            <person name="Goodwin S."/>
            <person name="Spatafora J."/>
            <person name="Crous P."/>
            <person name="Grigoriev I."/>
        </authorList>
    </citation>
    <scope>NUCLEOTIDE SEQUENCE [LARGE SCALE GENOMIC DNA]</scope>
    <source>
        <strain evidence="3">CBS 304.66</strain>
    </source>
</reference>
<evidence type="ECO:0000313" key="3">
    <source>
        <dbReference type="Proteomes" id="UP000800093"/>
    </source>
</evidence>
<evidence type="ECO:0000313" key="2">
    <source>
        <dbReference type="EMBL" id="KAF2259685.1"/>
    </source>
</evidence>
<keyword evidence="3" id="KW-1185">Reference proteome</keyword>
<dbReference type="EMBL" id="ML986702">
    <property type="protein sequence ID" value="KAF2259685.1"/>
    <property type="molecule type" value="Genomic_DNA"/>
</dbReference>
<dbReference type="OrthoDB" id="4150821at2759"/>
<gene>
    <name evidence="2" type="ORF">CC78DRAFT_548116</name>
</gene>
<name>A0A9P4K1E1_9PLEO</name>
<proteinExistence type="predicted"/>
<feature type="region of interest" description="Disordered" evidence="1">
    <location>
        <begin position="1"/>
        <end position="35"/>
    </location>
</feature>
<evidence type="ECO:0000256" key="1">
    <source>
        <dbReference type="SAM" id="MobiDB-lite"/>
    </source>
</evidence>
<comment type="caution">
    <text evidence="2">The sequence shown here is derived from an EMBL/GenBank/DDBJ whole genome shotgun (WGS) entry which is preliminary data.</text>
</comment>
<protein>
    <submittedName>
        <fullName evidence="2">Uncharacterized protein</fullName>
    </submittedName>
</protein>